<feature type="compositionally biased region" description="Basic and acidic residues" evidence="1">
    <location>
        <begin position="236"/>
        <end position="258"/>
    </location>
</feature>
<feature type="compositionally biased region" description="Basic and acidic residues" evidence="1">
    <location>
        <begin position="289"/>
        <end position="315"/>
    </location>
</feature>
<evidence type="ECO:0000313" key="2">
    <source>
        <dbReference type="EMBL" id="TXG72641.1"/>
    </source>
</evidence>
<protein>
    <submittedName>
        <fullName evidence="2">Uncharacterized protein</fullName>
    </submittedName>
</protein>
<feature type="compositionally biased region" description="Basic and acidic residues" evidence="1">
    <location>
        <begin position="110"/>
        <end position="132"/>
    </location>
</feature>
<sequence>MIKECVIQNFGRWHGAEWVWEVKLRRALFMWELDQWNCFLTMLECLKLRRSMHDKVAWSFNPKGFPLDHNNRDLLQFGRFRTNSGFDHSTDCAWDCVEWEKLREKKPKKEKKDKEKRESKEKKEKDRSDEKHREKKEKKEKHRDKKEKKDKDKDKDKSSNPDEKRFPGNSEGPDGGKSSNEKKFPGKYDTHSEEKVIQKEKEKDKDRNSMSGKKKFAGQFSGHSGEKLSQNSYRAGDVKDSKVMQDLGRRIRDEDRETGNQLVEKFSGRDTKRDEGMVRLVAKATGTLDEGKEKRKDKKGVDRKLDVQSVKDEARFSGNTAVQNPAGMVQTRVEGMLRPLEKDVESKTLGKEKTKEKEGDDKREDKRKDKNREKKAQGKDKDRDKEKKKEEKAKMKSEHKNSEKDTLKGNNKDDLIGTHNKKALHPPVDSDKGMIEQNVRKRKDFETNGFVHVDDIKPNKLPRLTSSSQPLKENNKWPEFTSSSHSLTGNGRIVEPCQTSALFTADRQGAADSIKANNKEHKVNGIIASQALSVSAAKPTTAQTDQIAEVSSKPPHPDSKYLSQVLSVPKMEEWLDFDDQEWLFHNADSQSKKHRVGCSGEDETPQVWAEAMPIESADVCALPYVIPY</sequence>
<proteinExistence type="predicted"/>
<comment type="caution">
    <text evidence="2">The sequence shown here is derived from an EMBL/GenBank/DDBJ whole genome shotgun (WGS) entry which is preliminary data.</text>
</comment>
<organism evidence="2 3">
    <name type="scientific">Acer yangbiense</name>
    <dbReference type="NCBI Taxonomy" id="1000413"/>
    <lineage>
        <taxon>Eukaryota</taxon>
        <taxon>Viridiplantae</taxon>
        <taxon>Streptophyta</taxon>
        <taxon>Embryophyta</taxon>
        <taxon>Tracheophyta</taxon>
        <taxon>Spermatophyta</taxon>
        <taxon>Magnoliopsida</taxon>
        <taxon>eudicotyledons</taxon>
        <taxon>Gunneridae</taxon>
        <taxon>Pentapetalae</taxon>
        <taxon>rosids</taxon>
        <taxon>malvids</taxon>
        <taxon>Sapindales</taxon>
        <taxon>Sapindaceae</taxon>
        <taxon>Hippocastanoideae</taxon>
        <taxon>Acereae</taxon>
        <taxon>Acer</taxon>
    </lineage>
</organism>
<feature type="compositionally biased region" description="Basic and acidic residues" evidence="1">
    <location>
        <begin position="179"/>
        <end position="208"/>
    </location>
</feature>
<dbReference type="AlphaFoldDB" id="A0A5C7ITM1"/>
<gene>
    <name evidence="2" type="ORF">EZV62_001220</name>
</gene>
<reference evidence="3" key="1">
    <citation type="journal article" date="2019" name="Gigascience">
        <title>De novo genome assembly of the endangered Acer yangbiense, a plant species with extremely small populations endemic to Yunnan Province, China.</title>
        <authorList>
            <person name="Yang J."/>
            <person name="Wariss H.M."/>
            <person name="Tao L."/>
            <person name="Zhang R."/>
            <person name="Yun Q."/>
            <person name="Hollingsworth P."/>
            <person name="Dao Z."/>
            <person name="Luo G."/>
            <person name="Guo H."/>
            <person name="Ma Y."/>
            <person name="Sun W."/>
        </authorList>
    </citation>
    <scope>NUCLEOTIDE SEQUENCE [LARGE SCALE GENOMIC DNA]</scope>
    <source>
        <strain evidence="3">cv. Malutang</strain>
    </source>
</reference>
<keyword evidence="3" id="KW-1185">Reference proteome</keyword>
<dbReference type="PANTHER" id="PTHR34660:SF3">
    <property type="entry name" value="RRM DOMAIN-CONTAINING PROTEIN"/>
    <property type="match status" value="1"/>
</dbReference>
<accession>A0A5C7ITM1</accession>
<dbReference type="EMBL" id="VAHF01000001">
    <property type="protein sequence ID" value="TXG72641.1"/>
    <property type="molecule type" value="Genomic_DNA"/>
</dbReference>
<dbReference type="PANTHER" id="PTHR34660">
    <property type="entry name" value="MYB-LIKE PROTEIN X"/>
    <property type="match status" value="1"/>
</dbReference>
<evidence type="ECO:0000313" key="3">
    <source>
        <dbReference type="Proteomes" id="UP000323000"/>
    </source>
</evidence>
<evidence type="ECO:0000256" key="1">
    <source>
        <dbReference type="SAM" id="MobiDB-lite"/>
    </source>
</evidence>
<feature type="region of interest" description="Disordered" evidence="1">
    <location>
        <begin position="283"/>
        <end position="434"/>
    </location>
</feature>
<feature type="compositionally biased region" description="Basic and acidic residues" evidence="1">
    <location>
        <begin position="339"/>
        <end position="416"/>
    </location>
</feature>
<dbReference type="Proteomes" id="UP000323000">
    <property type="component" value="Chromosome 1"/>
</dbReference>
<feature type="region of interest" description="Disordered" evidence="1">
    <location>
        <begin position="457"/>
        <end position="491"/>
    </location>
</feature>
<feature type="compositionally biased region" description="Basic residues" evidence="1">
    <location>
        <begin position="133"/>
        <end position="146"/>
    </location>
</feature>
<feature type="region of interest" description="Disordered" evidence="1">
    <location>
        <begin position="107"/>
        <end position="270"/>
    </location>
</feature>
<dbReference type="OrthoDB" id="1913135at2759"/>
<name>A0A5C7ITM1_9ROSI</name>
<feature type="compositionally biased region" description="Basic and acidic residues" evidence="1">
    <location>
        <begin position="147"/>
        <end position="166"/>
    </location>
</feature>
<feature type="compositionally biased region" description="Polar residues" evidence="1">
    <location>
        <begin position="480"/>
        <end position="489"/>
    </location>
</feature>